<dbReference type="RefSeq" id="WP_084112893.1">
    <property type="nucleotide sequence ID" value="NZ_FQYY01000006.1"/>
</dbReference>
<keyword evidence="6" id="KW-0472">Membrane</keyword>
<evidence type="ECO:0000256" key="2">
    <source>
        <dbReference type="ARBA" id="ARBA00007613"/>
    </source>
</evidence>
<dbReference type="EMBL" id="FQYY01000006">
    <property type="protein sequence ID" value="SHI94990.1"/>
    <property type="molecule type" value="Genomic_DNA"/>
</dbReference>
<evidence type="ECO:0000256" key="5">
    <source>
        <dbReference type="ARBA" id="ARBA00022692"/>
    </source>
</evidence>
<proteinExistence type="inferred from homology"/>
<comment type="subcellular location">
    <subcellularLocation>
        <location evidence="1">Cell outer membrane</location>
    </subcellularLocation>
</comment>
<keyword evidence="4" id="KW-1134">Transmembrane beta strand</keyword>
<evidence type="ECO:0000256" key="1">
    <source>
        <dbReference type="ARBA" id="ARBA00004442"/>
    </source>
</evidence>
<dbReference type="STRING" id="579105.SAMN04488096_10644"/>
<dbReference type="GO" id="GO:0015288">
    <property type="term" value="F:porin activity"/>
    <property type="evidence" value="ECO:0007669"/>
    <property type="project" value="TreeGrafter"/>
</dbReference>
<dbReference type="Proteomes" id="UP000184225">
    <property type="component" value="Unassembled WGS sequence"/>
</dbReference>
<evidence type="ECO:0000256" key="4">
    <source>
        <dbReference type="ARBA" id="ARBA00022452"/>
    </source>
</evidence>
<dbReference type="InterPro" id="IPR051906">
    <property type="entry name" value="TolC-like"/>
</dbReference>
<evidence type="ECO:0000256" key="7">
    <source>
        <dbReference type="ARBA" id="ARBA00023237"/>
    </source>
</evidence>
<dbReference type="GO" id="GO:0015562">
    <property type="term" value="F:efflux transmembrane transporter activity"/>
    <property type="evidence" value="ECO:0007669"/>
    <property type="project" value="InterPro"/>
</dbReference>
<evidence type="ECO:0000313" key="9">
    <source>
        <dbReference type="EMBL" id="SHI94990.1"/>
    </source>
</evidence>
<reference evidence="9 10" key="1">
    <citation type="submission" date="2016-11" db="EMBL/GenBank/DDBJ databases">
        <authorList>
            <person name="Jaros S."/>
            <person name="Januszkiewicz K."/>
            <person name="Wedrychowicz H."/>
        </authorList>
    </citation>
    <scope>NUCLEOTIDE SEQUENCE [LARGE SCALE GENOMIC DNA]</scope>
    <source>
        <strain evidence="9 10">DSM 21425</strain>
    </source>
</reference>
<keyword evidence="8" id="KW-0732">Signal</keyword>
<organism evidence="9 10">
    <name type="scientific">Mesonia phycicola</name>
    <dbReference type="NCBI Taxonomy" id="579105"/>
    <lineage>
        <taxon>Bacteria</taxon>
        <taxon>Pseudomonadati</taxon>
        <taxon>Bacteroidota</taxon>
        <taxon>Flavobacteriia</taxon>
        <taxon>Flavobacteriales</taxon>
        <taxon>Flavobacteriaceae</taxon>
        <taxon>Mesonia</taxon>
    </lineage>
</organism>
<feature type="signal peptide" evidence="8">
    <location>
        <begin position="1"/>
        <end position="27"/>
    </location>
</feature>
<keyword evidence="7" id="KW-0998">Cell outer membrane</keyword>
<gene>
    <name evidence="9" type="ORF">SAMN04488096_10644</name>
</gene>
<protein>
    <submittedName>
        <fullName evidence="9">Outer membrane protein TolC</fullName>
    </submittedName>
</protein>
<name>A0A1M6FBA9_9FLAO</name>
<feature type="chain" id="PRO_5012206579" evidence="8">
    <location>
        <begin position="28"/>
        <end position="440"/>
    </location>
</feature>
<dbReference type="Pfam" id="PF02321">
    <property type="entry name" value="OEP"/>
    <property type="match status" value="1"/>
</dbReference>
<dbReference type="SUPFAM" id="SSF56954">
    <property type="entry name" value="Outer membrane efflux proteins (OEP)"/>
    <property type="match status" value="1"/>
</dbReference>
<comment type="similarity">
    <text evidence="2">Belongs to the outer membrane factor (OMF) (TC 1.B.17) family.</text>
</comment>
<evidence type="ECO:0000256" key="8">
    <source>
        <dbReference type="SAM" id="SignalP"/>
    </source>
</evidence>
<accession>A0A1M6FBA9</accession>
<dbReference type="PANTHER" id="PTHR30026:SF20">
    <property type="entry name" value="OUTER MEMBRANE PROTEIN TOLC"/>
    <property type="match status" value="1"/>
</dbReference>
<dbReference type="Gene3D" id="1.20.1600.10">
    <property type="entry name" value="Outer membrane efflux proteins (OEP)"/>
    <property type="match status" value="1"/>
</dbReference>
<dbReference type="PANTHER" id="PTHR30026">
    <property type="entry name" value="OUTER MEMBRANE PROTEIN TOLC"/>
    <property type="match status" value="1"/>
</dbReference>
<sequence>MKALNHLYIKISVCAAFFFGLTSTIQAQELTLEEVTTSALEYSRSIKNGNLRAEQAALIKREAVAKYFPEVEAMAFGVYGFENLIPPITGILPNGIDNFYGISATASQVVYAGGKVNLANDLAQLQADSRLIGAEESRDSVLLNVESKFWQLIKIQEQQEVIASSKIYLNELLKQQTDLLEAGLIAKSQLLRVKVEKSGLLLKQNDLNNKRKIALLDLALYAGINYDTTLVAIKGIHEKITPPQLKYKNPELDLQNNNKYRLLQHQLDAAELQVKNEKADLLPKFAVGFSAAKFDSFNTDLGIDVQPIAFGTLSIPISAWWSGEKRQVEERQIAVTIAENKLKDGEDQLTLGIMKSWYDLQNAYKQIQYAEDRVLYAQENLKSQKDNYDSGLNNLTDLLDARSTQEEAKAALVSAYADYEVKEAMYLYSTNQLQDTFTEN</sequence>
<dbReference type="InterPro" id="IPR003423">
    <property type="entry name" value="OMP_efflux"/>
</dbReference>
<dbReference type="GO" id="GO:0009279">
    <property type="term" value="C:cell outer membrane"/>
    <property type="evidence" value="ECO:0007669"/>
    <property type="project" value="UniProtKB-SubCell"/>
</dbReference>
<evidence type="ECO:0000256" key="3">
    <source>
        <dbReference type="ARBA" id="ARBA00022448"/>
    </source>
</evidence>
<dbReference type="OrthoDB" id="9807719at2"/>
<keyword evidence="3" id="KW-0813">Transport</keyword>
<evidence type="ECO:0000256" key="6">
    <source>
        <dbReference type="ARBA" id="ARBA00023136"/>
    </source>
</evidence>
<evidence type="ECO:0000313" key="10">
    <source>
        <dbReference type="Proteomes" id="UP000184225"/>
    </source>
</evidence>
<keyword evidence="5" id="KW-0812">Transmembrane</keyword>
<dbReference type="GO" id="GO:1990281">
    <property type="term" value="C:efflux pump complex"/>
    <property type="evidence" value="ECO:0007669"/>
    <property type="project" value="TreeGrafter"/>
</dbReference>
<keyword evidence="10" id="KW-1185">Reference proteome</keyword>
<dbReference type="AlphaFoldDB" id="A0A1M6FBA9"/>